<dbReference type="AlphaFoldDB" id="A0A829Y8Q5"/>
<keyword evidence="4 6" id="KW-1133">Transmembrane helix</keyword>
<dbReference type="Pfam" id="PF02687">
    <property type="entry name" value="FtsX"/>
    <property type="match status" value="1"/>
</dbReference>
<feature type="transmembrane region" description="Helical" evidence="6">
    <location>
        <begin position="299"/>
        <end position="332"/>
    </location>
</feature>
<dbReference type="GO" id="GO:0022857">
    <property type="term" value="F:transmembrane transporter activity"/>
    <property type="evidence" value="ECO:0007669"/>
    <property type="project" value="TreeGrafter"/>
</dbReference>
<organism evidence="9 10">
    <name type="scientific">Steroidobacter agaridevorans</name>
    <dbReference type="NCBI Taxonomy" id="2695856"/>
    <lineage>
        <taxon>Bacteria</taxon>
        <taxon>Pseudomonadati</taxon>
        <taxon>Pseudomonadota</taxon>
        <taxon>Gammaproteobacteria</taxon>
        <taxon>Steroidobacterales</taxon>
        <taxon>Steroidobacteraceae</taxon>
        <taxon>Steroidobacter</taxon>
    </lineage>
</organism>
<dbReference type="InterPro" id="IPR050250">
    <property type="entry name" value="Macrolide_Exporter_MacB"/>
</dbReference>
<evidence type="ECO:0000256" key="2">
    <source>
        <dbReference type="ARBA" id="ARBA00022475"/>
    </source>
</evidence>
<feature type="domain" description="MacB-like periplasmic core" evidence="8">
    <location>
        <begin position="26"/>
        <end position="224"/>
    </location>
</feature>
<feature type="transmembrane region" description="Helical" evidence="6">
    <location>
        <begin position="262"/>
        <end position="287"/>
    </location>
</feature>
<dbReference type="GO" id="GO:0005886">
    <property type="term" value="C:plasma membrane"/>
    <property type="evidence" value="ECO:0007669"/>
    <property type="project" value="UniProtKB-SubCell"/>
</dbReference>
<keyword evidence="2" id="KW-1003">Cell membrane</keyword>
<gene>
    <name evidence="9" type="ORF">GCM10011487_16940</name>
</gene>
<feature type="transmembrane region" description="Helical" evidence="6">
    <location>
        <begin position="26"/>
        <end position="49"/>
    </location>
</feature>
<comment type="caution">
    <text evidence="9">The sequence shown here is derived from an EMBL/GenBank/DDBJ whole genome shotgun (WGS) entry which is preliminary data.</text>
</comment>
<evidence type="ECO:0000256" key="1">
    <source>
        <dbReference type="ARBA" id="ARBA00004651"/>
    </source>
</evidence>
<dbReference type="PANTHER" id="PTHR30572:SF15">
    <property type="entry name" value="ABC TRANSPORTER PERMEASE"/>
    <property type="match status" value="1"/>
</dbReference>
<protein>
    <submittedName>
        <fullName evidence="9">Membrane protein</fullName>
    </submittedName>
</protein>
<feature type="transmembrane region" description="Helical" evidence="6">
    <location>
        <begin position="352"/>
        <end position="380"/>
    </location>
</feature>
<evidence type="ECO:0000259" key="7">
    <source>
        <dbReference type="Pfam" id="PF02687"/>
    </source>
</evidence>
<dbReference type="EMBL" id="BLJN01000002">
    <property type="protein sequence ID" value="GFE79694.1"/>
    <property type="molecule type" value="Genomic_DNA"/>
</dbReference>
<evidence type="ECO:0000256" key="4">
    <source>
        <dbReference type="ARBA" id="ARBA00022989"/>
    </source>
</evidence>
<dbReference type="InterPro" id="IPR003838">
    <property type="entry name" value="ABC3_permease_C"/>
</dbReference>
<keyword evidence="3 6" id="KW-0812">Transmembrane</keyword>
<proteinExistence type="predicted"/>
<name>A0A829Y8Q5_9GAMM</name>
<evidence type="ECO:0000256" key="5">
    <source>
        <dbReference type="ARBA" id="ARBA00023136"/>
    </source>
</evidence>
<keyword evidence="5 6" id="KW-0472">Membrane</keyword>
<comment type="subcellular location">
    <subcellularLocation>
        <location evidence="1">Cell membrane</location>
        <topology evidence="1">Multi-pass membrane protein</topology>
    </subcellularLocation>
</comment>
<sequence>MRIATQIAAVTLLNLRTLPERIGNSLVVVIGIAGVVGVLLAALAVASGFRQTIANTGRTDRAIVLTRGAPSESASTVSRESLISIASAPGVAMNAAGKPLVSAELLAMALLTKQADGSDAFVTIRGVGAEAFGIRREMRLEEGRMFQAGLRELIVGRSAQRQFAGLNLGDRVRLSDGDWTVVGVFSSGADSRESELFADSGALLSAYRRNAFNSVTVQLSSERSFLPFKDSLLQNPQLVVDVWREDEYFSSLSQPLNRILKLVAYGIGFIMTIGATFGALNTMHFAVRARSVEIATLRAIGFSGVAIVVSILVEAVLLAQLGALIGVTIVYVGFDGRTISTIGDTVGNNPQLVYSLVIEPALVVLGIALAAAIGLVGGLLPGMRAARLPVAAALREN</sequence>
<keyword evidence="10" id="KW-1185">Reference proteome</keyword>
<evidence type="ECO:0000259" key="8">
    <source>
        <dbReference type="Pfam" id="PF12704"/>
    </source>
</evidence>
<dbReference type="InterPro" id="IPR025857">
    <property type="entry name" value="MacB_PCD"/>
</dbReference>
<feature type="domain" description="ABC3 transporter permease C-terminal" evidence="7">
    <location>
        <begin position="267"/>
        <end position="389"/>
    </location>
</feature>
<evidence type="ECO:0000313" key="10">
    <source>
        <dbReference type="Proteomes" id="UP000445000"/>
    </source>
</evidence>
<dbReference type="Proteomes" id="UP000445000">
    <property type="component" value="Unassembled WGS sequence"/>
</dbReference>
<reference evidence="10" key="1">
    <citation type="submission" date="2020-01" db="EMBL/GenBank/DDBJ databases">
        <title>'Steroidobacter agaridevorans' sp. nov., agar-degrading bacteria isolated from rhizosphere soils.</title>
        <authorList>
            <person name="Ikenaga M."/>
            <person name="Kataoka M."/>
            <person name="Murouchi A."/>
            <person name="Katsuragi S."/>
            <person name="Sakai M."/>
        </authorList>
    </citation>
    <scope>NUCLEOTIDE SEQUENCE [LARGE SCALE GENOMIC DNA]</scope>
    <source>
        <strain evidence="10">YU21-B</strain>
    </source>
</reference>
<dbReference type="RefSeq" id="WP_244318894.1">
    <property type="nucleotide sequence ID" value="NZ_BLJN01000002.1"/>
</dbReference>
<evidence type="ECO:0000256" key="6">
    <source>
        <dbReference type="SAM" id="Phobius"/>
    </source>
</evidence>
<dbReference type="Pfam" id="PF12704">
    <property type="entry name" value="MacB_PCD"/>
    <property type="match status" value="1"/>
</dbReference>
<dbReference type="PANTHER" id="PTHR30572">
    <property type="entry name" value="MEMBRANE COMPONENT OF TRANSPORTER-RELATED"/>
    <property type="match status" value="1"/>
</dbReference>
<evidence type="ECO:0000256" key="3">
    <source>
        <dbReference type="ARBA" id="ARBA00022692"/>
    </source>
</evidence>
<evidence type="ECO:0000313" key="9">
    <source>
        <dbReference type="EMBL" id="GFE79694.1"/>
    </source>
</evidence>
<accession>A0A829Y8Q5</accession>